<evidence type="ECO:0000313" key="2">
    <source>
        <dbReference type="EMBL" id="MFC4247666.1"/>
    </source>
</evidence>
<reference evidence="2 3" key="1">
    <citation type="journal article" date="2014" name="Int. J. Syst. Evol. Microbiol.">
        <title>Complete genome sequence of Corynebacterium casei LMG S-19264T (=DSM 44701T), isolated from a smear-ripened cheese.</title>
        <authorList>
            <consortium name="US DOE Joint Genome Institute (JGI-PGF)"/>
            <person name="Walter F."/>
            <person name="Albersmeier A."/>
            <person name="Kalinowski J."/>
            <person name="Ruckert C."/>
        </authorList>
    </citation>
    <scope>NUCLEOTIDE SEQUENCE [LARGE SCALE GENOMIC DNA]</scope>
    <source>
        <strain evidence="2 3">IBRC-M 10912</strain>
    </source>
</reference>
<feature type="region of interest" description="Disordered" evidence="1">
    <location>
        <begin position="55"/>
        <end position="101"/>
    </location>
</feature>
<protein>
    <submittedName>
        <fullName evidence="2">Uncharacterized protein</fullName>
    </submittedName>
</protein>
<evidence type="ECO:0000256" key="1">
    <source>
        <dbReference type="SAM" id="MobiDB-lite"/>
    </source>
</evidence>
<organism evidence="2 3">
    <name type="scientific">Natribaculum luteum</name>
    <dbReference type="NCBI Taxonomy" id="1586232"/>
    <lineage>
        <taxon>Archaea</taxon>
        <taxon>Methanobacteriati</taxon>
        <taxon>Methanobacteriota</taxon>
        <taxon>Stenosarchaea group</taxon>
        <taxon>Halobacteria</taxon>
        <taxon>Halobacteriales</taxon>
        <taxon>Natrialbaceae</taxon>
        <taxon>Natribaculum</taxon>
    </lineage>
</organism>
<dbReference type="EMBL" id="JBHSDJ010000087">
    <property type="protein sequence ID" value="MFC4247666.1"/>
    <property type="molecule type" value="Genomic_DNA"/>
</dbReference>
<name>A0ABD5P127_9EURY</name>
<evidence type="ECO:0000313" key="3">
    <source>
        <dbReference type="Proteomes" id="UP001595821"/>
    </source>
</evidence>
<accession>A0ABD5P127</accession>
<feature type="region of interest" description="Disordered" evidence="1">
    <location>
        <begin position="1"/>
        <end position="26"/>
    </location>
</feature>
<gene>
    <name evidence="2" type="ORF">ACFOZ7_11910</name>
</gene>
<feature type="compositionally biased region" description="Low complexity" evidence="1">
    <location>
        <begin position="71"/>
        <end position="86"/>
    </location>
</feature>
<dbReference type="GeneID" id="71856441"/>
<proteinExistence type="predicted"/>
<sequence>MTDHLTLEWTPTHGPTRKVVFEPSDEPNENAWIRREFERRNSQWRQVGTEFVADVSCSSDQTDPHSSDQEASTCSSTQTTHSSAQHPNPRPTAEGGDRDAR</sequence>
<comment type="caution">
    <text evidence="2">The sequence shown here is derived from an EMBL/GenBank/DDBJ whole genome shotgun (WGS) entry which is preliminary data.</text>
</comment>
<dbReference type="RefSeq" id="WP_246975578.1">
    <property type="nucleotide sequence ID" value="NZ_CP095398.1"/>
</dbReference>
<dbReference type="Proteomes" id="UP001595821">
    <property type="component" value="Unassembled WGS sequence"/>
</dbReference>
<dbReference type="AlphaFoldDB" id="A0ABD5P127"/>